<reference evidence="4 6" key="2">
    <citation type="journal article" date="2018" name="Plant J.">
        <title>The Physcomitrella patens chromosome-scale assembly reveals moss genome structure and evolution.</title>
        <authorList>
            <person name="Lang D."/>
            <person name="Ullrich K.K."/>
            <person name="Murat F."/>
            <person name="Fuchs J."/>
            <person name="Jenkins J."/>
            <person name="Haas F.B."/>
            <person name="Piednoel M."/>
            <person name="Gundlach H."/>
            <person name="Van Bel M."/>
            <person name="Meyberg R."/>
            <person name="Vives C."/>
            <person name="Morata J."/>
            <person name="Symeonidi A."/>
            <person name="Hiss M."/>
            <person name="Muchero W."/>
            <person name="Kamisugi Y."/>
            <person name="Saleh O."/>
            <person name="Blanc G."/>
            <person name="Decker E.L."/>
            <person name="van Gessel N."/>
            <person name="Grimwood J."/>
            <person name="Hayes R.D."/>
            <person name="Graham S.W."/>
            <person name="Gunter L.E."/>
            <person name="McDaniel S.F."/>
            <person name="Hoernstein S.N.W."/>
            <person name="Larsson A."/>
            <person name="Li F.W."/>
            <person name="Perroud P.F."/>
            <person name="Phillips J."/>
            <person name="Ranjan P."/>
            <person name="Rokshar D.S."/>
            <person name="Rothfels C.J."/>
            <person name="Schneider L."/>
            <person name="Shu S."/>
            <person name="Stevenson D.W."/>
            <person name="Thummler F."/>
            <person name="Tillich M."/>
            <person name="Villarreal Aguilar J.C."/>
            <person name="Widiez T."/>
            <person name="Wong G.K."/>
            <person name="Wymore A."/>
            <person name="Zhang Y."/>
            <person name="Zimmer A.D."/>
            <person name="Quatrano R.S."/>
            <person name="Mayer K.F.X."/>
            <person name="Goodstein D."/>
            <person name="Casacuberta J.M."/>
            <person name="Vandepoele K."/>
            <person name="Reski R."/>
            <person name="Cuming A.C."/>
            <person name="Tuskan G.A."/>
            <person name="Maumus F."/>
            <person name="Salse J."/>
            <person name="Schmutz J."/>
            <person name="Rensing S.A."/>
        </authorList>
    </citation>
    <scope>NUCLEOTIDE SEQUENCE [LARGE SCALE GENOMIC DNA]</scope>
    <source>
        <strain evidence="5 6">cv. Gransden 2004</strain>
    </source>
</reference>
<dbReference type="InterPro" id="IPR002413">
    <property type="entry name" value="V5_allergen-like"/>
</dbReference>
<dbReference type="InterPro" id="IPR001283">
    <property type="entry name" value="CRISP-related"/>
</dbReference>
<evidence type="ECO:0000313" key="5">
    <source>
        <dbReference type="EnsemblPlants" id="PAC:32980405.CDS.1"/>
    </source>
</evidence>
<reference evidence="5" key="3">
    <citation type="submission" date="2020-12" db="UniProtKB">
        <authorList>
            <consortium name="EnsemblPlants"/>
        </authorList>
    </citation>
    <scope>IDENTIFICATION</scope>
</reference>
<dbReference type="Proteomes" id="UP000006727">
    <property type="component" value="Chromosome 25"/>
</dbReference>
<dbReference type="EnsemblPlants" id="Pp3c25_120V3.2">
    <property type="protein sequence ID" value="PAC:32980406.CDS.1"/>
    <property type="gene ID" value="Pp3c25_120"/>
</dbReference>
<dbReference type="Gene3D" id="3.40.33.10">
    <property type="entry name" value="CAP"/>
    <property type="match status" value="1"/>
</dbReference>
<dbReference type="FunFam" id="3.40.33.10:FF:000004">
    <property type="entry name" value="CAP, cysteine-rich secretory protein, antigen 5"/>
    <property type="match status" value="1"/>
</dbReference>
<dbReference type="RefSeq" id="XP_024365166.1">
    <property type="nucleotide sequence ID" value="XM_024509398.2"/>
</dbReference>
<dbReference type="PROSITE" id="PS01010">
    <property type="entry name" value="CRISP_2"/>
    <property type="match status" value="1"/>
</dbReference>
<evidence type="ECO:0000313" key="6">
    <source>
        <dbReference type="Proteomes" id="UP000006727"/>
    </source>
</evidence>
<dbReference type="SUPFAM" id="SSF55797">
    <property type="entry name" value="PR-1-like"/>
    <property type="match status" value="1"/>
</dbReference>
<dbReference type="EnsemblPlants" id="Pp3c25_120V3.1">
    <property type="protein sequence ID" value="PAC:32980405.CDS.1"/>
    <property type="gene ID" value="Pp3c25_120"/>
</dbReference>
<dbReference type="CDD" id="cd05381">
    <property type="entry name" value="CAP_PR-1"/>
    <property type="match status" value="1"/>
</dbReference>
<dbReference type="PROSITE" id="PS01009">
    <property type="entry name" value="CRISP_1"/>
    <property type="match status" value="1"/>
</dbReference>
<dbReference type="PANTHER" id="PTHR10334">
    <property type="entry name" value="CYSTEINE-RICH SECRETORY PROTEIN-RELATED"/>
    <property type="match status" value="1"/>
</dbReference>
<dbReference type="PRINTS" id="PR00838">
    <property type="entry name" value="V5ALLERGEN"/>
</dbReference>
<accession>A0A2K1ID82</accession>
<dbReference type="OrthoDB" id="337038at2759"/>
<dbReference type="GO" id="GO:0005615">
    <property type="term" value="C:extracellular space"/>
    <property type="evidence" value="ECO:0000318"/>
    <property type="project" value="GO_Central"/>
</dbReference>
<dbReference type="Pfam" id="PF00188">
    <property type="entry name" value="CAP"/>
    <property type="match status" value="1"/>
</dbReference>
<dbReference type="SMART" id="SM00198">
    <property type="entry name" value="SCP"/>
    <property type="match status" value="1"/>
</dbReference>
<organism evidence="4">
    <name type="scientific">Physcomitrium patens</name>
    <name type="common">Spreading-leaved earth moss</name>
    <name type="synonym">Physcomitrella patens</name>
    <dbReference type="NCBI Taxonomy" id="3218"/>
    <lineage>
        <taxon>Eukaryota</taxon>
        <taxon>Viridiplantae</taxon>
        <taxon>Streptophyta</taxon>
        <taxon>Embryophyta</taxon>
        <taxon>Bryophyta</taxon>
        <taxon>Bryophytina</taxon>
        <taxon>Bryopsida</taxon>
        <taxon>Funariidae</taxon>
        <taxon>Funariales</taxon>
        <taxon>Funariaceae</taxon>
        <taxon>Physcomitrium</taxon>
    </lineage>
</organism>
<dbReference type="OMA" id="CASEMCS"/>
<dbReference type="Gramene" id="Pp3c25_120V3.2">
    <property type="protein sequence ID" value="PAC:32980406.CDS.1"/>
    <property type="gene ID" value="Pp3c25_120"/>
</dbReference>
<proteinExistence type="predicted"/>
<dbReference type="EMBL" id="ABEU02000025">
    <property type="protein sequence ID" value="PNR27227.1"/>
    <property type="molecule type" value="Genomic_DNA"/>
</dbReference>
<evidence type="ECO:0000256" key="2">
    <source>
        <dbReference type="ARBA" id="ARBA00023265"/>
    </source>
</evidence>
<dbReference type="InterPro" id="IPR035940">
    <property type="entry name" value="CAP_sf"/>
</dbReference>
<evidence type="ECO:0000259" key="3">
    <source>
        <dbReference type="SMART" id="SM00198"/>
    </source>
</evidence>
<evidence type="ECO:0000313" key="4">
    <source>
        <dbReference type="EMBL" id="PNR27227.1"/>
    </source>
</evidence>
<keyword evidence="6" id="KW-1185">Reference proteome</keyword>
<feature type="domain" description="SCP" evidence="3">
    <location>
        <begin position="37"/>
        <end position="170"/>
    </location>
</feature>
<dbReference type="InterPro" id="IPR014044">
    <property type="entry name" value="CAP_dom"/>
</dbReference>
<dbReference type="STRING" id="3218.A0A2K1ID82"/>
<gene>
    <name evidence="5" type="primary">LOC112277264</name>
    <name evidence="4" type="ORF">PHYPA_029379</name>
</gene>
<name>A0A2K1ID82_PHYPA</name>
<protein>
    <recommendedName>
        <fullName evidence="3">SCP domain-containing protein</fullName>
    </recommendedName>
</protein>
<dbReference type="GeneID" id="112277264"/>
<reference evidence="4 6" key="1">
    <citation type="journal article" date="2008" name="Science">
        <title>The Physcomitrella genome reveals evolutionary insights into the conquest of land by plants.</title>
        <authorList>
            <person name="Rensing S."/>
            <person name="Lang D."/>
            <person name="Zimmer A."/>
            <person name="Terry A."/>
            <person name="Salamov A."/>
            <person name="Shapiro H."/>
            <person name="Nishiyama T."/>
            <person name="Perroud P.-F."/>
            <person name="Lindquist E."/>
            <person name="Kamisugi Y."/>
            <person name="Tanahashi T."/>
            <person name="Sakakibara K."/>
            <person name="Fujita T."/>
            <person name="Oishi K."/>
            <person name="Shin-I T."/>
            <person name="Kuroki Y."/>
            <person name="Toyoda A."/>
            <person name="Suzuki Y."/>
            <person name="Hashimoto A."/>
            <person name="Yamaguchi K."/>
            <person name="Sugano A."/>
            <person name="Kohara Y."/>
            <person name="Fujiyama A."/>
            <person name="Anterola A."/>
            <person name="Aoki S."/>
            <person name="Ashton N."/>
            <person name="Barbazuk W.B."/>
            <person name="Barker E."/>
            <person name="Bennetzen J."/>
            <person name="Bezanilla M."/>
            <person name="Blankenship R."/>
            <person name="Cho S.H."/>
            <person name="Dutcher S."/>
            <person name="Estelle M."/>
            <person name="Fawcett J.A."/>
            <person name="Gundlach H."/>
            <person name="Hanada K."/>
            <person name="Heyl A."/>
            <person name="Hicks K.A."/>
            <person name="Hugh J."/>
            <person name="Lohr M."/>
            <person name="Mayer K."/>
            <person name="Melkozernov A."/>
            <person name="Murata T."/>
            <person name="Nelson D."/>
            <person name="Pils B."/>
            <person name="Prigge M."/>
            <person name="Reiss B."/>
            <person name="Renner T."/>
            <person name="Rombauts S."/>
            <person name="Rushton P."/>
            <person name="Sanderfoot A."/>
            <person name="Schween G."/>
            <person name="Shiu S.-H."/>
            <person name="Stueber K."/>
            <person name="Theodoulou F.L."/>
            <person name="Tu H."/>
            <person name="Van de Peer Y."/>
            <person name="Verrier P.J."/>
            <person name="Waters E."/>
            <person name="Wood A."/>
            <person name="Yang L."/>
            <person name="Cove D."/>
            <person name="Cuming A."/>
            <person name="Hasebe M."/>
            <person name="Lucas S."/>
            <person name="Mishler D.B."/>
            <person name="Reski R."/>
            <person name="Grigoriev I."/>
            <person name="Quatrano R.S."/>
            <person name="Boore J.L."/>
        </authorList>
    </citation>
    <scope>NUCLEOTIDE SEQUENCE [LARGE SCALE GENOMIC DNA]</scope>
    <source>
        <strain evidence="5 6">cv. Gransden 2004</strain>
    </source>
</reference>
<dbReference type="PaxDb" id="3218-PP1S395_46V6.1"/>
<dbReference type="Gramene" id="Pp3c25_120V3.1">
    <property type="protein sequence ID" value="PAC:32980405.CDS.1"/>
    <property type="gene ID" value="Pp3c25_120"/>
</dbReference>
<comment type="function">
    <text evidence="1">Probably involved in the defense reaction of plants against pathogens.</text>
</comment>
<dbReference type="InterPro" id="IPR018244">
    <property type="entry name" value="Allrgn_V5/Tpx1_CS"/>
</dbReference>
<dbReference type="PRINTS" id="PR00837">
    <property type="entry name" value="V5TPXLIKE"/>
</dbReference>
<sequence length="174" mass="19424">MGAFEGLKPWGRKIVVIIALTVFADMIFFAAAQSSVAVQQEFLTPHNNARKDVGVDALVWSKELEDYARSYAQSQRDSCLPLTHSNGNYGENLFWGSGQNWTPFEAVTAWNDEKVDYNYNTNTCAPNKVCGHYTQVVWNTTTHVGCASEMCSDDGIYIICSYDPPGNWIGEKPH</sequence>
<dbReference type="AlphaFoldDB" id="A0A2K1ID82"/>
<keyword evidence="2" id="KW-0611">Plant defense</keyword>
<evidence type="ECO:0000256" key="1">
    <source>
        <dbReference type="ARBA" id="ARBA00003143"/>
    </source>
</evidence>
<keyword evidence="2" id="KW-0568">Pathogenesis-related protein</keyword>